<dbReference type="Proteomes" id="UP000033636">
    <property type="component" value="Unassembled WGS sequence"/>
</dbReference>
<name>A0ACC6V2H1_9CREN</name>
<organism evidence="1 2">
    <name type="scientific">Thermoproteus sp. AZ2</name>
    <dbReference type="NCBI Taxonomy" id="1609232"/>
    <lineage>
        <taxon>Archaea</taxon>
        <taxon>Thermoproteota</taxon>
        <taxon>Thermoprotei</taxon>
        <taxon>Thermoproteales</taxon>
        <taxon>Thermoproteaceae</taxon>
        <taxon>Thermoproteus</taxon>
    </lineage>
</organism>
<comment type="caution">
    <text evidence="1">The sequence shown here is derived from an EMBL/GenBank/DDBJ whole genome shotgun (WGS) entry which is preliminary data.</text>
</comment>
<keyword evidence="1" id="KW-0378">Hydrolase</keyword>
<evidence type="ECO:0000313" key="2">
    <source>
        <dbReference type="Proteomes" id="UP000033636"/>
    </source>
</evidence>
<gene>
    <name evidence="1" type="ORF">TU35_008620</name>
</gene>
<reference evidence="1" key="1">
    <citation type="submission" date="2024-07" db="EMBL/GenBank/DDBJ databases">
        <title>Metagenome and Metagenome-Assembled Genomes of Archaea from a hot spring from the geothermal field of Los Azufres, Mexico.</title>
        <authorList>
            <person name="Marin-Paredes R."/>
            <person name="Martinez-Romero E."/>
            <person name="Servin-Garciduenas L.E."/>
        </authorList>
    </citation>
    <scope>NUCLEOTIDE SEQUENCE</scope>
</reference>
<protein>
    <submittedName>
        <fullName evidence="1">Dienelactone hydrolase family protein</fullName>
        <ecNumber evidence="1">3.1.-.-</ecNumber>
    </submittedName>
</protein>
<evidence type="ECO:0000313" key="1">
    <source>
        <dbReference type="EMBL" id="MFB6491277.1"/>
    </source>
</evidence>
<sequence length="261" mass="29155">MPAEEFSKYRSFDGFEVSYFKAAPEGGYGSAVIVIHEIFGITEYIKNVARRLAGLGYLAAAPNLYSREADLFTEQNIAGVMRRFWSLPPERRTDPKAVAELAASLPPQERRVVEELVLNREATEERMVKDVAALYEHLKEAYRPRRIGIIGFCMGGGIAFEALTRVPIDAGVIYYGRAPKRLEDVANIRGAVLAIYAGEDPAINRGVPDLVKALMSYKVRFEMAFYPGTHHAFATEGGPVYDKAAAEDAWERTANFFRKHL</sequence>
<accession>A0ACC6V2H1</accession>
<dbReference type="EC" id="3.1.-.-" evidence="1"/>
<dbReference type="EMBL" id="JZWT02000027">
    <property type="protein sequence ID" value="MFB6491277.1"/>
    <property type="molecule type" value="Genomic_DNA"/>
</dbReference>
<proteinExistence type="predicted"/>